<gene>
    <name evidence="2" type="ORF">GUITHDRAFT_156373</name>
</gene>
<dbReference type="HOGENOM" id="CLU_1126295_0_0_1"/>
<protein>
    <submittedName>
        <fullName evidence="2 3">Uncharacterized protein</fullName>
    </submittedName>
</protein>
<dbReference type="PROSITE" id="PS51257">
    <property type="entry name" value="PROKAR_LIPOPROTEIN"/>
    <property type="match status" value="1"/>
</dbReference>
<dbReference type="RefSeq" id="XP_005819284.1">
    <property type="nucleotide sequence ID" value="XM_005819227.1"/>
</dbReference>
<dbReference type="PaxDb" id="55529-EKX32304"/>
<feature type="signal peptide" evidence="1">
    <location>
        <begin position="1"/>
        <end position="21"/>
    </location>
</feature>
<proteinExistence type="predicted"/>
<dbReference type="EMBL" id="JH993199">
    <property type="protein sequence ID" value="EKX32304.1"/>
    <property type="molecule type" value="Genomic_DNA"/>
</dbReference>
<evidence type="ECO:0000313" key="2">
    <source>
        <dbReference type="EMBL" id="EKX32304.1"/>
    </source>
</evidence>
<evidence type="ECO:0000256" key="1">
    <source>
        <dbReference type="SAM" id="SignalP"/>
    </source>
</evidence>
<dbReference type="OMA" id="DANADWQ"/>
<evidence type="ECO:0000313" key="4">
    <source>
        <dbReference type="Proteomes" id="UP000011087"/>
    </source>
</evidence>
<dbReference type="Proteomes" id="UP000011087">
    <property type="component" value="Unassembled WGS sequence"/>
</dbReference>
<dbReference type="OrthoDB" id="192655at2759"/>
<name>L1I8V2_GUITC</name>
<reference evidence="2 4" key="1">
    <citation type="journal article" date="2012" name="Nature">
        <title>Algal genomes reveal evolutionary mosaicism and the fate of nucleomorphs.</title>
        <authorList>
            <consortium name="DOE Joint Genome Institute"/>
            <person name="Curtis B.A."/>
            <person name="Tanifuji G."/>
            <person name="Burki F."/>
            <person name="Gruber A."/>
            <person name="Irimia M."/>
            <person name="Maruyama S."/>
            <person name="Arias M.C."/>
            <person name="Ball S.G."/>
            <person name="Gile G.H."/>
            <person name="Hirakawa Y."/>
            <person name="Hopkins J.F."/>
            <person name="Kuo A."/>
            <person name="Rensing S.A."/>
            <person name="Schmutz J."/>
            <person name="Symeonidi A."/>
            <person name="Elias M."/>
            <person name="Eveleigh R.J."/>
            <person name="Herman E.K."/>
            <person name="Klute M.J."/>
            <person name="Nakayama T."/>
            <person name="Obornik M."/>
            <person name="Reyes-Prieto A."/>
            <person name="Armbrust E.V."/>
            <person name="Aves S.J."/>
            <person name="Beiko R.G."/>
            <person name="Coutinho P."/>
            <person name="Dacks J.B."/>
            <person name="Durnford D.G."/>
            <person name="Fast N.M."/>
            <person name="Green B.R."/>
            <person name="Grisdale C.J."/>
            <person name="Hempel F."/>
            <person name="Henrissat B."/>
            <person name="Hoppner M.P."/>
            <person name="Ishida K."/>
            <person name="Kim E."/>
            <person name="Koreny L."/>
            <person name="Kroth P.G."/>
            <person name="Liu Y."/>
            <person name="Malik S.B."/>
            <person name="Maier U.G."/>
            <person name="McRose D."/>
            <person name="Mock T."/>
            <person name="Neilson J.A."/>
            <person name="Onodera N.T."/>
            <person name="Poole A.M."/>
            <person name="Pritham E.J."/>
            <person name="Richards T.A."/>
            <person name="Rocap G."/>
            <person name="Roy S.W."/>
            <person name="Sarai C."/>
            <person name="Schaack S."/>
            <person name="Shirato S."/>
            <person name="Slamovits C.H."/>
            <person name="Spencer D.F."/>
            <person name="Suzuki S."/>
            <person name="Worden A.Z."/>
            <person name="Zauner S."/>
            <person name="Barry K."/>
            <person name="Bell C."/>
            <person name="Bharti A.K."/>
            <person name="Crow J.A."/>
            <person name="Grimwood J."/>
            <person name="Kramer R."/>
            <person name="Lindquist E."/>
            <person name="Lucas S."/>
            <person name="Salamov A."/>
            <person name="McFadden G.I."/>
            <person name="Lane C.E."/>
            <person name="Keeling P.J."/>
            <person name="Gray M.W."/>
            <person name="Grigoriev I.V."/>
            <person name="Archibald J.M."/>
        </authorList>
    </citation>
    <scope>NUCLEOTIDE SEQUENCE</scope>
    <source>
        <strain evidence="2 4">CCMP2712</strain>
    </source>
</reference>
<keyword evidence="4" id="KW-1185">Reference proteome</keyword>
<dbReference type="KEGG" id="gtt:GUITHDRAFT_156373"/>
<dbReference type="GeneID" id="17289034"/>
<reference evidence="4" key="2">
    <citation type="submission" date="2012-11" db="EMBL/GenBank/DDBJ databases">
        <authorList>
            <person name="Kuo A."/>
            <person name="Curtis B.A."/>
            <person name="Tanifuji G."/>
            <person name="Burki F."/>
            <person name="Gruber A."/>
            <person name="Irimia M."/>
            <person name="Maruyama S."/>
            <person name="Arias M.C."/>
            <person name="Ball S.G."/>
            <person name="Gile G.H."/>
            <person name="Hirakawa Y."/>
            <person name="Hopkins J.F."/>
            <person name="Rensing S.A."/>
            <person name="Schmutz J."/>
            <person name="Symeonidi A."/>
            <person name="Elias M."/>
            <person name="Eveleigh R.J."/>
            <person name="Herman E.K."/>
            <person name="Klute M.J."/>
            <person name="Nakayama T."/>
            <person name="Obornik M."/>
            <person name="Reyes-Prieto A."/>
            <person name="Armbrust E.V."/>
            <person name="Aves S.J."/>
            <person name="Beiko R.G."/>
            <person name="Coutinho P."/>
            <person name="Dacks J.B."/>
            <person name="Durnford D.G."/>
            <person name="Fast N.M."/>
            <person name="Green B.R."/>
            <person name="Grisdale C."/>
            <person name="Hempe F."/>
            <person name="Henrissat B."/>
            <person name="Hoppner M.P."/>
            <person name="Ishida K.-I."/>
            <person name="Kim E."/>
            <person name="Koreny L."/>
            <person name="Kroth P.G."/>
            <person name="Liu Y."/>
            <person name="Malik S.-B."/>
            <person name="Maier U.G."/>
            <person name="McRose D."/>
            <person name="Mock T."/>
            <person name="Neilson J.A."/>
            <person name="Onodera N.T."/>
            <person name="Poole A.M."/>
            <person name="Pritham E.J."/>
            <person name="Richards T.A."/>
            <person name="Rocap G."/>
            <person name="Roy S.W."/>
            <person name="Sarai C."/>
            <person name="Schaack S."/>
            <person name="Shirato S."/>
            <person name="Slamovits C.H."/>
            <person name="Spencer D.F."/>
            <person name="Suzuki S."/>
            <person name="Worden A.Z."/>
            <person name="Zauner S."/>
            <person name="Barry K."/>
            <person name="Bell C."/>
            <person name="Bharti A.K."/>
            <person name="Crow J.A."/>
            <person name="Grimwood J."/>
            <person name="Kramer R."/>
            <person name="Lindquist E."/>
            <person name="Lucas S."/>
            <person name="Salamov A."/>
            <person name="McFadden G.I."/>
            <person name="Lane C.E."/>
            <person name="Keeling P.J."/>
            <person name="Gray M.W."/>
            <person name="Grigoriev I.V."/>
            <person name="Archibald J.M."/>
        </authorList>
    </citation>
    <scope>NUCLEOTIDE SEQUENCE</scope>
    <source>
        <strain evidence="4">CCMP2712</strain>
    </source>
</reference>
<dbReference type="EnsemblProtists" id="EKX32304">
    <property type="protein sequence ID" value="EKX32304"/>
    <property type="gene ID" value="GUITHDRAFT_156373"/>
</dbReference>
<reference evidence="3" key="3">
    <citation type="submission" date="2015-06" db="UniProtKB">
        <authorList>
            <consortium name="EnsemblProtists"/>
        </authorList>
    </citation>
    <scope>IDENTIFICATION</scope>
</reference>
<dbReference type="AlphaFoldDB" id="L1I8V2"/>
<organism evidence="2">
    <name type="scientific">Guillardia theta (strain CCMP2712)</name>
    <name type="common">Cryptophyte</name>
    <dbReference type="NCBI Taxonomy" id="905079"/>
    <lineage>
        <taxon>Eukaryota</taxon>
        <taxon>Cryptophyceae</taxon>
        <taxon>Pyrenomonadales</taxon>
        <taxon>Geminigeraceae</taxon>
        <taxon>Guillardia</taxon>
    </lineage>
</organism>
<feature type="chain" id="PRO_5008769736" evidence="1">
    <location>
        <begin position="22"/>
        <end position="247"/>
    </location>
</feature>
<sequence length="247" mass="26748">MFRSVLFVVASSLLAASCVEAFGLSAPLALRGKAPALAASARVRSSPRLVAPRWQVIFDSGSEWKPDHHQGNSGNVDVGDYFPDENGNVVDSTGFTSGAAATGGDANTKLSSMLSADKTEVRTVERLTYDKVEFKAHPWRIDGDFASGDPRFDLRMNSAMGEASTEIMIEPNSMTFEDFVAGFTPDSAPGWKVEPSSGTLQRRGGEPQFMEVKYTGSIADKGEKFGTLVVVLPNDNFSWTFKFRCIV</sequence>
<keyword evidence="1" id="KW-0732">Signal</keyword>
<accession>L1I8V2</accession>
<evidence type="ECO:0000313" key="3">
    <source>
        <dbReference type="EnsemblProtists" id="EKX32304"/>
    </source>
</evidence>